<keyword evidence="1" id="KW-0175">Coiled coil</keyword>
<evidence type="ECO:0000313" key="3">
    <source>
        <dbReference type="EMBL" id="TKW68250.1"/>
    </source>
</evidence>
<dbReference type="EMBL" id="VAFL01000002">
    <property type="protein sequence ID" value="TKW68250.1"/>
    <property type="molecule type" value="Genomic_DNA"/>
</dbReference>
<organism evidence="3 4">
    <name type="scientific">Paracoccus denitrificans</name>
    <dbReference type="NCBI Taxonomy" id="266"/>
    <lineage>
        <taxon>Bacteria</taxon>
        <taxon>Pseudomonadati</taxon>
        <taxon>Pseudomonadota</taxon>
        <taxon>Alphaproteobacteria</taxon>
        <taxon>Rhodobacterales</taxon>
        <taxon>Paracoccaceae</taxon>
        <taxon>Paracoccus</taxon>
    </lineage>
</organism>
<sequence length="111" mass="12622">MTRDDFIIATAVILFAAFVLGWFSCWLIGRLTRPGRVEFARHNQLAADLHAAEAARDLAQTEARDREAALHERLAFASSELSQNRAALDEARIEIEELRDYIESHVQKTQQ</sequence>
<protein>
    <submittedName>
        <fullName evidence="3">Uncharacterized protein</fullName>
    </submittedName>
</protein>
<evidence type="ECO:0000313" key="4">
    <source>
        <dbReference type="Proteomes" id="UP000315344"/>
    </source>
</evidence>
<gene>
    <name evidence="3" type="ORF">DI616_03890</name>
</gene>
<comment type="caution">
    <text evidence="3">The sequence shown here is derived from an EMBL/GenBank/DDBJ whole genome shotgun (WGS) entry which is preliminary data.</text>
</comment>
<evidence type="ECO:0000256" key="2">
    <source>
        <dbReference type="SAM" id="Phobius"/>
    </source>
</evidence>
<reference evidence="3 4" key="1">
    <citation type="journal article" date="2017" name="Nat. Commun.">
        <title>In situ click chemistry generation of cyclooxygenase-2 inhibitors.</title>
        <authorList>
            <person name="Bhardwaj A."/>
            <person name="Kaur J."/>
            <person name="Wuest M."/>
            <person name="Wuest F."/>
        </authorList>
    </citation>
    <scope>NUCLEOTIDE SEQUENCE [LARGE SCALE GENOMIC DNA]</scope>
    <source>
        <strain evidence="3">S2_012_000_R3_94</strain>
    </source>
</reference>
<feature type="coiled-coil region" evidence="1">
    <location>
        <begin position="81"/>
        <end position="108"/>
    </location>
</feature>
<keyword evidence="2" id="KW-0472">Membrane</keyword>
<name>A0A533IDQ3_PARDE</name>
<keyword evidence="2" id="KW-0812">Transmembrane</keyword>
<keyword evidence="2" id="KW-1133">Transmembrane helix</keyword>
<dbReference type="AlphaFoldDB" id="A0A533IDQ3"/>
<dbReference type="Proteomes" id="UP000315344">
    <property type="component" value="Unassembled WGS sequence"/>
</dbReference>
<dbReference type="PROSITE" id="PS51257">
    <property type="entry name" value="PROKAR_LIPOPROTEIN"/>
    <property type="match status" value="1"/>
</dbReference>
<evidence type="ECO:0000256" key="1">
    <source>
        <dbReference type="SAM" id="Coils"/>
    </source>
</evidence>
<feature type="transmembrane region" description="Helical" evidence="2">
    <location>
        <begin position="6"/>
        <end position="29"/>
    </location>
</feature>
<proteinExistence type="predicted"/>
<accession>A0A533IDQ3</accession>